<reference evidence="1 2" key="1">
    <citation type="submission" date="2019-10" db="EMBL/GenBank/DDBJ databases">
        <title>Whole genome shotgun sequence of Acrocarpospora macrocephala NBRC 16266.</title>
        <authorList>
            <person name="Ichikawa N."/>
            <person name="Kimura A."/>
            <person name="Kitahashi Y."/>
            <person name="Komaki H."/>
            <person name="Oguchi A."/>
        </authorList>
    </citation>
    <scope>NUCLEOTIDE SEQUENCE [LARGE SCALE GENOMIC DNA]</scope>
    <source>
        <strain evidence="1 2">NBRC 16266</strain>
    </source>
</reference>
<sequence length="88" mass="10012">MQRFVDDDTGYLEWVRRHPDGFVVNTSRNPSPSYLRLHRGDCATITGNPARGVRWTADYVKFCGDRGELELWARTEVGGDLQPCPLCL</sequence>
<dbReference type="Proteomes" id="UP000331127">
    <property type="component" value="Unassembled WGS sequence"/>
</dbReference>
<keyword evidence="2" id="KW-1185">Reference proteome</keyword>
<comment type="caution">
    <text evidence="1">The sequence shown here is derived from an EMBL/GenBank/DDBJ whole genome shotgun (WGS) entry which is preliminary data.</text>
</comment>
<organism evidence="1 2">
    <name type="scientific">Acrocarpospora macrocephala</name>
    <dbReference type="NCBI Taxonomy" id="150177"/>
    <lineage>
        <taxon>Bacteria</taxon>
        <taxon>Bacillati</taxon>
        <taxon>Actinomycetota</taxon>
        <taxon>Actinomycetes</taxon>
        <taxon>Streptosporangiales</taxon>
        <taxon>Streptosporangiaceae</taxon>
        <taxon>Acrocarpospora</taxon>
    </lineage>
</organism>
<gene>
    <name evidence="1" type="ORF">Amac_061170</name>
</gene>
<evidence type="ECO:0000313" key="2">
    <source>
        <dbReference type="Proteomes" id="UP000331127"/>
    </source>
</evidence>
<dbReference type="AlphaFoldDB" id="A0A5M3WUY9"/>
<dbReference type="EMBL" id="BLAE01000036">
    <property type="protein sequence ID" value="GES12520.1"/>
    <property type="molecule type" value="Genomic_DNA"/>
</dbReference>
<proteinExistence type="predicted"/>
<evidence type="ECO:0000313" key="1">
    <source>
        <dbReference type="EMBL" id="GES12520.1"/>
    </source>
</evidence>
<name>A0A5M3WUY9_9ACTN</name>
<protein>
    <submittedName>
        <fullName evidence="1">Uncharacterized protein</fullName>
    </submittedName>
</protein>
<accession>A0A5M3WUY9</accession>